<feature type="chain" id="PRO_5001755692" description="Ice-binding protein C-terminal domain-containing protein" evidence="1">
    <location>
        <begin position="24"/>
        <end position="212"/>
    </location>
</feature>
<dbReference type="NCBIfam" id="TIGR02595">
    <property type="entry name" value="PEP_CTERM"/>
    <property type="match status" value="1"/>
</dbReference>
<evidence type="ECO:0000313" key="3">
    <source>
        <dbReference type="EMBL" id="GAK61135.1"/>
    </source>
</evidence>
<evidence type="ECO:0000256" key="1">
    <source>
        <dbReference type="SAM" id="SignalP"/>
    </source>
</evidence>
<dbReference type="Pfam" id="PF07589">
    <property type="entry name" value="PEP-CTERM"/>
    <property type="match status" value="1"/>
</dbReference>
<organism evidence="3">
    <name type="scientific">Vecturithrix granuli</name>
    <dbReference type="NCBI Taxonomy" id="1499967"/>
    <lineage>
        <taxon>Bacteria</taxon>
        <taxon>Candidatus Moduliflexota</taxon>
        <taxon>Candidatus Vecturitrichia</taxon>
        <taxon>Candidatus Vecturitrichales</taxon>
        <taxon>Candidatus Vecturitrichaceae</taxon>
        <taxon>Candidatus Vecturithrix</taxon>
    </lineage>
</organism>
<evidence type="ECO:0000313" key="4">
    <source>
        <dbReference type="Proteomes" id="UP000030661"/>
    </source>
</evidence>
<dbReference type="EMBL" id="DF820477">
    <property type="protein sequence ID" value="GAK61135.1"/>
    <property type="molecule type" value="Genomic_DNA"/>
</dbReference>
<protein>
    <recommendedName>
        <fullName evidence="2">Ice-binding protein C-terminal domain-containing protein</fullName>
    </recommendedName>
</protein>
<dbReference type="InterPro" id="IPR013424">
    <property type="entry name" value="Ice-binding_C"/>
</dbReference>
<dbReference type="Proteomes" id="UP000030661">
    <property type="component" value="Unassembled WGS sequence"/>
</dbReference>
<evidence type="ECO:0000259" key="2">
    <source>
        <dbReference type="Pfam" id="PF07589"/>
    </source>
</evidence>
<reference evidence="3" key="1">
    <citation type="journal article" date="2015" name="PeerJ">
        <title>First genomic representation of candidate bacterial phylum KSB3 points to enhanced environmental sensing as a trigger of wastewater bulking.</title>
        <authorList>
            <person name="Sekiguchi Y."/>
            <person name="Ohashi A."/>
            <person name="Parks D.H."/>
            <person name="Yamauchi T."/>
            <person name="Tyson G.W."/>
            <person name="Hugenholtz P."/>
        </authorList>
    </citation>
    <scope>NUCLEOTIDE SEQUENCE [LARGE SCALE GENOMIC DNA]</scope>
</reference>
<dbReference type="HOGENOM" id="CLU_1297770_0_0_0"/>
<feature type="domain" description="Ice-binding protein C-terminal" evidence="2">
    <location>
        <begin position="184"/>
        <end position="204"/>
    </location>
</feature>
<keyword evidence="4" id="KW-1185">Reference proteome</keyword>
<gene>
    <name evidence="3" type="ORF">U27_01033</name>
</gene>
<dbReference type="AlphaFoldDB" id="A0A081C980"/>
<name>A0A081C980_VECG1</name>
<accession>A0A081C980</accession>
<keyword evidence="1" id="KW-0732">Signal</keyword>
<sequence>MKKMIGIVCVMFVLLSLSNPTSALQVGSWTLADGELENGWFLEQQITLPSGQTTSLLSAQSDVTQWQISDLFMVSMLPNPDGTQTATYMGGTVMFAESPGLWGEAISLNVNAQDVNQYVFTPEGQLYGLNVNMQIFGTYDDFDILISAEFHGILGQNFIYNPFDKYISGQGFTSLTLNISRSSAIPEPGTMLLLGTGLFGAVALGKKKVSKR</sequence>
<proteinExistence type="predicted"/>
<feature type="signal peptide" evidence="1">
    <location>
        <begin position="1"/>
        <end position="23"/>
    </location>
</feature>